<dbReference type="Proteomes" id="UP000185596">
    <property type="component" value="Unassembled WGS sequence"/>
</dbReference>
<name>A0A1Q8CQP8_9PSEU</name>
<accession>A0A1Q8CQP8</accession>
<dbReference type="EMBL" id="MSIE01000027">
    <property type="protein sequence ID" value="OLF16670.1"/>
    <property type="molecule type" value="Genomic_DNA"/>
</dbReference>
<dbReference type="AlphaFoldDB" id="A0A1Q8CQP8"/>
<evidence type="ECO:0000313" key="3">
    <source>
        <dbReference type="Proteomes" id="UP000185596"/>
    </source>
</evidence>
<dbReference type="STRING" id="1912961.BU204_15840"/>
<keyword evidence="3" id="KW-1185">Reference proteome</keyword>
<evidence type="ECO:0000259" key="1">
    <source>
        <dbReference type="Pfam" id="PF04149"/>
    </source>
</evidence>
<dbReference type="Pfam" id="PF04149">
    <property type="entry name" value="DUF397"/>
    <property type="match status" value="1"/>
</dbReference>
<dbReference type="InterPro" id="IPR007278">
    <property type="entry name" value="DUF397"/>
</dbReference>
<protein>
    <submittedName>
        <fullName evidence="2">DUF397 domain-containing protein</fullName>
    </submittedName>
</protein>
<comment type="caution">
    <text evidence="2">The sequence shown here is derived from an EMBL/GenBank/DDBJ whole genome shotgun (WGS) entry which is preliminary data.</text>
</comment>
<feature type="domain" description="DUF397" evidence="1">
    <location>
        <begin position="28"/>
        <end position="89"/>
    </location>
</feature>
<gene>
    <name evidence="2" type="ORF">BU204_15840</name>
</gene>
<organism evidence="2 3">
    <name type="scientific">Actinophytocola xanthii</name>
    <dbReference type="NCBI Taxonomy" id="1912961"/>
    <lineage>
        <taxon>Bacteria</taxon>
        <taxon>Bacillati</taxon>
        <taxon>Actinomycetota</taxon>
        <taxon>Actinomycetes</taxon>
        <taxon>Pseudonocardiales</taxon>
        <taxon>Pseudonocardiaceae</taxon>
    </lineage>
</organism>
<dbReference type="OrthoDB" id="4299240at2"/>
<dbReference type="RefSeq" id="WP_075126445.1">
    <property type="nucleotide sequence ID" value="NZ_MSIE01000027.1"/>
</dbReference>
<evidence type="ECO:0000313" key="2">
    <source>
        <dbReference type="EMBL" id="OLF16670.1"/>
    </source>
</evidence>
<sequence length="97" mass="10745">MSDEGTRASAPIYDDKAHVRGKLDLTEAEWQRAAEPDADPDGEYVEIAFVPHTDGKTYIAMRNSKHTGPDDTVLVFTESEWDAFVAGAKAGEFDEPW</sequence>
<reference evidence="2 3" key="1">
    <citation type="submission" date="2016-12" db="EMBL/GenBank/DDBJ databases">
        <title>The draft genome sequence of Actinophytocola sp. 11-183.</title>
        <authorList>
            <person name="Wang W."/>
            <person name="Yuan L."/>
        </authorList>
    </citation>
    <scope>NUCLEOTIDE SEQUENCE [LARGE SCALE GENOMIC DNA]</scope>
    <source>
        <strain evidence="2 3">11-183</strain>
    </source>
</reference>
<proteinExistence type="predicted"/>